<protein>
    <recommendedName>
        <fullName evidence="2">YtkA-like domain-containing protein</fullName>
    </recommendedName>
</protein>
<feature type="signal peptide" evidence="1">
    <location>
        <begin position="1"/>
        <end position="20"/>
    </location>
</feature>
<feature type="domain" description="YtkA-like" evidence="2">
    <location>
        <begin position="33"/>
        <end position="111"/>
    </location>
</feature>
<proteinExistence type="predicted"/>
<gene>
    <name evidence="3" type="ORF">JEODO184_00182</name>
</gene>
<name>A0A6V7R1P6_9STAP</name>
<dbReference type="AlphaFoldDB" id="A0A6V7R1P6"/>
<keyword evidence="4" id="KW-1185">Reference proteome</keyword>
<evidence type="ECO:0000313" key="4">
    <source>
        <dbReference type="Proteomes" id="UP000589351"/>
    </source>
</evidence>
<dbReference type="RefSeq" id="WP_185124748.1">
    <property type="nucleotide sequence ID" value="NZ_CAJEWD010000003.1"/>
</dbReference>
<dbReference type="Pfam" id="PF13115">
    <property type="entry name" value="YtkA"/>
    <property type="match status" value="1"/>
</dbReference>
<accession>A0A6V7R1P6</accession>
<dbReference type="InterPro" id="IPR032693">
    <property type="entry name" value="YtkA-like_dom"/>
</dbReference>
<comment type="caution">
    <text evidence="3">The sequence shown here is derived from an EMBL/GenBank/DDBJ whole genome shotgun (WGS) entry which is preliminary data.</text>
</comment>
<dbReference type="Proteomes" id="UP000589351">
    <property type="component" value="Unassembled WGS sequence"/>
</dbReference>
<feature type="chain" id="PRO_5038414632" description="YtkA-like domain-containing protein" evidence="1">
    <location>
        <begin position="21"/>
        <end position="153"/>
    </location>
</feature>
<sequence length="153" mass="17314">MYKHLLIIMCVLFLAGCNLVDQNTHDKYQKDPETKIVIDTSSITEAGKTSEVNLHVLEDGKEITDADVTLYLRPAKEAEVWNEEYEVTQNGNHYTANLDIPEDGLYLISTHIETSHTNASPTKFFTVGELDMFEEVFLQEFKNEEHGSGAGHH</sequence>
<dbReference type="EMBL" id="CAJEWD010000003">
    <property type="protein sequence ID" value="CAD2071260.1"/>
    <property type="molecule type" value="Genomic_DNA"/>
</dbReference>
<evidence type="ECO:0000259" key="2">
    <source>
        <dbReference type="Pfam" id="PF13115"/>
    </source>
</evidence>
<evidence type="ECO:0000256" key="1">
    <source>
        <dbReference type="SAM" id="SignalP"/>
    </source>
</evidence>
<dbReference type="PROSITE" id="PS51257">
    <property type="entry name" value="PROKAR_LIPOPROTEIN"/>
    <property type="match status" value="1"/>
</dbReference>
<reference evidence="3 4" key="1">
    <citation type="submission" date="2020-07" db="EMBL/GenBank/DDBJ databases">
        <authorList>
            <person name="Criscuolo A."/>
        </authorList>
    </citation>
    <scope>NUCLEOTIDE SEQUENCE [LARGE SCALE GENOMIC DNA]</scope>
    <source>
        <strain evidence="3">CIP111649</strain>
    </source>
</reference>
<keyword evidence="1" id="KW-0732">Signal</keyword>
<evidence type="ECO:0000313" key="3">
    <source>
        <dbReference type="EMBL" id="CAD2071260.1"/>
    </source>
</evidence>
<organism evidence="3 4">
    <name type="scientific">Jeotgalicoccus meleagridis</name>
    <dbReference type="NCBI Taxonomy" id="2759181"/>
    <lineage>
        <taxon>Bacteria</taxon>
        <taxon>Bacillati</taxon>
        <taxon>Bacillota</taxon>
        <taxon>Bacilli</taxon>
        <taxon>Bacillales</taxon>
        <taxon>Staphylococcaceae</taxon>
        <taxon>Jeotgalicoccus</taxon>
    </lineage>
</organism>